<dbReference type="PANTHER" id="PTHR30349">
    <property type="entry name" value="PHAGE INTEGRASE-RELATED"/>
    <property type="match status" value="1"/>
</dbReference>
<keyword evidence="4" id="KW-0233">DNA recombination</keyword>
<dbReference type="InterPro" id="IPR002104">
    <property type="entry name" value="Integrase_catalytic"/>
</dbReference>
<dbReference type="PROSITE" id="PS51898">
    <property type="entry name" value="TYR_RECOMBINASE"/>
    <property type="match status" value="1"/>
</dbReference>
<evidence type="ECO:0000313" key="6">
    <source>
        <dbReference type="EMBL" id="MDQ0462959.1"/>
    </source>
</evidence>
<keyword evidence="3" id="KW-0238">DNA-binding</keyword>
<evidence type="ECO:0000256" key="3">
    <source>
        <dbReference type="ARBA" id="ARBA00023125"/>
    </source>
</evidence>
<sequence length="199" mass="22375">MTLIARSEGLEQLFDADGHRKYLTGGEVNRFLRAGGKADDQTQALCLLLAYTGCRISEALALTPTRLDPETSRVIFRTLKRRARVFRAVPVPAELMTLLRQLAVDRPADAPLWTWTRQTAWRRIKAVMRAAGITGAQATPKGLRHGFGIANAEENVPPSLTQRWMGHARLETTAIYQHAVGREERAFARRLWRRHPVVG</sequence>
<proteinExistence type="inferred from homology"/>
<keyword evidence="2" id="KW-0229">DNA integration</keyword>
<evidence type="ECO:0000259" key="5">
    <source>
        <dbReference type="PROSITE" id="PS51898"/>
    </source>
</evidence>
<name>A0ABU0IPL7_9CAUL</name>
<feature type="domain" description="Tyr recombinase" evidence="5">
    <location>
        <begin position="18"/>
        <end position="189"/>
    </location>
</feature>
<dbReference type="CDD" id="cd00397">
    <property type="entry name" value="DNA_BRE_C"/>
    <property type="match status" value="1"/>
</dbReference>
<comment type="similarity">
    <text evidence="1">Belongs to the 'phage' integrase family.</text>
</comment>
<keyword evidence="7" id="KW-1185">Reference proteome</keyword>
<dbReference type="SUPFAM" id="SSF56349">
    <property type="entry name" value="DNA breaking-rejoining enzymes"/>
    <property type="match status" value="1"/>
</dbReference>
<dbReference type="Proteomes" id="UP001228905">
    <property type="component" value="Unassembled WGS sequence"/>
</dbReference>
<evidence type="ECO:0000256" key="2">
    <source>
        <dbReference type="ARBA" id="ARBA00022908"/>
    </source>
</evidence>
<dbReference type="PANTHER" id="PTHR30349:SF41">
    <property type="entry name" value="INTEGRASE_RECOMBINASE PROTEIN MJ0367-RELATED"/>
    <property type="match status" value="1"/>
</dbReference>
<dbReference type="RefSeq" id="WP_307346036.1">
    <property type="nucleotide sequence ID" value="NZ_JAUSVS010000001.1"/>
</dbReference>
<evidence type="ECO:0000256" key="1">
    <source>
        <dbReference type="ARBA" id="ARBA00008857"/>
    </source>
</evidence>
<evidence type="ECO:0000313" key="7">
    <source>
        <dbReference type="Proteomes" id="UP001228905"/>
    </source>
</evidence>
<protein>
    <submittedName>
        <fullName evidence="6">Integrase</fullName>
    </submittedName>
</protein>
<accession>A0ABU0IPL7</accession>
<gene>
    <name evidence="6" type="ORF">QO010_000707</name>
</gene>
<comment type="caution">
    <text evidence="6">The sequence shown here is derived from an EMBL/GenBank/DDBJ whole genome shotgun (WGS) entry which is preliminary data.</text>
</comment>
<reference evidence="6 7" key="1">
    <citation type="submission" date="2023-07" db="EMBL/GenBank/DDBJ databases">
        <title>Genomic Encyclopedia of Type Strains, Phase IV (KMG-IV): sequencing the most valuable type-strain genomes for metagenomic binning, comparative biology and taxonomic classification.</title>
        <authorList>
            <person name="Goeker M."/>
        </authorList>
    </citation>
    <scope>NUCLEOTIDE SEQUENCE [LARGE SCALE GENOMIC DNA]</scope>
    <source>
        <strain evidence="6 7">DSM 18695</strain>
    </source>
</reference>
<dbReference type="InterPro" id="IPR013762">
    <property type="entry name" value="Integrase-like_cat_sf"/>
</dbReference>
<dbReference type="Pfam" id="PF00589">
    <property type="entry name" value="Phage_integrase"/>
    <property type="match status" value="1"/>
</dbReference>
<dbReference type="Gene3D" id="1.10.443.10">
    <property type="entry name" value="Intergrase catalytic core"/>
    <property type="match status" value="1"/>
</dbReference>
<dbReference type="EMBL" id="JAUSVS010000001">
    <property type="protein sequence ID" value="MDQ0462959.1"/>
    <property type="molecule type" value="Genomic_DNA"/>
</dbReference>
<dbReference type="InterPro" id="IPR050090">
    <property type="entry name" value="Tyrosine_recombinase_XerCD"/>
</dbReference>
<organism evidence="6 7">
    <name type="scientific">Caulobacter ginsengisoli</name>
    <dbReference type="NCBI Taxonomy" id="400775"/>
    <lineage>
        <taxon>Bacteria</taxon>
        <taxon>Pseudomonadati</taxon>
        <taxon>Pseudomonadota</taxon>
        <taxon>Alphaproteobacteria</taxon>
        <taxon>Caulobacterales</taxon>
        <taxon>Caulobacteraceae</taxon>
        <taxon>Caulobacter</taxon>
    </lineage>
</organism>
<dbReference type="InterPro" id="IPR011010">
    <property type="entry name" value="DNA_brk_join_enz"/>
</dbReference>
<evidence type="ECO:0000256" key="4">
    <source>
        <dbReference type="ARBA" id="ARBA00023172"/>
    </source>
</evidence>